<dbReference type="OrthoDB" id="3060478at2759"/>
<protein>
    <submittedName>
        <fullName evidence="2">Uncharacterized protein</fullName>
    </submittedName>
</protein>
<keyword evidence="3" id="KW-1185">Reference proteome</keyword>
<reference evidence="2 3" key="1">
    <citation type="submission" date="2018-11" db="EMBL/GenBank/DDBJ databases">
        <title>Genome assembly of Steccherinum ochraceum LE-BIN_3174, the white-rot fungus of the Steccherinaceae family (The Residual Polyporoid clade, Polyporales, Basidiomycota).</title>
        <authorList>
            <person name="Fedorova T.V."/>
            <person name="Glazunova O.A."/>
            <person name="Landesman E.O."/>
            <person name="Moiseenko K.V."/>
            <person name="Psurtseva N.V."/>
            <person name="Savinova O.S."/>
            <person name="Shakhova N.V."/>
            <person name="Tyazhelova T.V."/>
            <person name="Vasina D.V."/>
        </authorList>
    </citation>
    <scope>NUCLEOTIDE SEQUENCE [LARGE SCALE GENOMIC DNA]</scope>
    <source>
        <strain evidence="2 3">LE-BIN_3174</strain>
    </source>
</reference>
<dbReference type="Proteomes" id="UP000292702">
    <property type="component" value="Unassembled WGS sequence"/>
</dbReference>
<comment type="caution">
    <text evidence="2">The sequence shown here is derived from an EMBL/GenBank/DDBJ whole genome shotgun (WGS) entry which is preliminary data.</text>
</comment>
<organism evidence="2 3">
    <name type="scientific">Steccherinum ochraceum</name>
    <dbReference type="NCBI Taxonomy" id="92696"/>
    <lineage>
        <taxon>Eukaryota</taxon>
        <taxon>Fungi</taxon>
        <taxon>Dikarya</taxon>
        <taxon>Basidiomycota</taxon>
        <taxon>Agaricomycotina</taxon>
        <taxon>Agaricomycetes</taxon>
        <taxon>Polyporales</taxon>
        <taxon>Steccherinaceae</taxon>
        <taxon>Steccherinum</taxon>
    </lineage>
</organism>
<feature type="compositionally biased region" description="Polar residues" evidence="1">
    <location>
        <begin position="8"/>
        <end position="19"/>
    </location>
</feature>
<evidence type="ECO:0000313" key="3">
    <source>
        <dbReference type="Proteomes" id="UP000292702"/>
    </source>
</evidence>
<feature type="compositionally biased region" description="Basic and acidic residues" evidence="1">
    <location>
        <begin position="237"/>
        <end position="253"/>
    </location>
</feature>
<proteinExistence type="predicted"/>
<dbReference type="EMBL" id="RWJN01000377">
    <property type="protein sequence ID" value="TCD62371.1"/>
    <property type="molecule type" value="Genomic_DNA"/>
</dbReference>
<evidence type="ECO:0000256" key="1">
    <source>
        <dbReference type="SAM" id="MobiDB-lite"/>
    </source>
</evidence>
<dbReference type="AlphaFoldDB" id="A0A4R0R4V4"/>
<evidence type="ECO:0000313" key="2">
    <source>
        <dbReference type="EMBL" id="TCD62371.1"/>
    </source>
</evidence>
<feature type="non-terminal residue" evidence="2">
    <location>
        <position position="1"/>
    </location>
</feature>
<sequence>AKPERIPASSSLPRRSGSPNFHDEQLAPPISRASPKTIEQNVVSPDWLAWGPCLLATGVMSNYASATLVSKRILSESKCHDPFYCHQSLTWDAEIPQRAYLLKPEIVYDPLPKKWYRNRCLTDLRKAPHELFYLERNPHIYYAGTYICREVRTADKSKISDHILPKIQKEILVLRQATSPEDTEAAREGITKYCDEGQVNLVELVMEYVGFNAQLHGLLAEELAEKEKIKSSKKRKREENAAKAQKRIDRKAL</sequence>
<accession>A0A4R0R4V4</accession>
<name>A0A4R0R4V4_9APHY</name>
<gene>
    <name evidence="2" type="ORF">EIP91_006953</name>
</gene>
<feature type="region of interest" description="Disordered" evidence="1">
    <location>
        <begin position="229"/>
        <end position="253"/>
    </location>
</feature>
<feature type="region of interest" description="Disordered" evidence="1">
    <location>
        <begin position="1"/>
        <end position="34"/>
    </location>
</feature>